<dbReference type="GO" id="GO:0004622">
    <property type="term" value="F:phosphatidylcholine lysophospholipase activity"/>
    <property type="evidence" value="ECO:0007669"/>
    <property type="project" value="TreeGrafter"/>
</dbReference>
<dbReference type="STRING" id="314230.DSM3645_17025"/>
<dbReference type="EMBL" id="AANZ01000003">
    <property type="protein sequence ID" value="EAQ81875.1"/>
    <property type="molecule type" value="Genomic_DNA"/>
</dbReference>
<dbReference type="HOGENOM" id="CLU_101278_0_0_0"/>
<feature type="chain" id="PRO_5002665144" description="SGNH hydrolase-type esterase domain-containing protein" evidence="1">
    <location>
        <begin position="24"/>
        <end position="239"/>
    </location>
</feature>
<proteinExistence type="predicted"/>
<name>A3ZNI0_9BACT</name>
<reference evidence="2 3" key="1">
    <citation type="submission" date="2006-02" db="EMBL/GenBank/DDBJ databases">
        <authorList>
            <person name="Amann R."/>
            <person name="Ferriera S."/>
            <person name="Johnson J."/>
            <person name="Kravitz S."/>
            <person name="Halpern A."/>
            <person name="Remington K."/>
            <person name="Beeson K."/>
            <person name="Tran B."/>
            <person name="Rogers Y.-H."/>
            <person name="Friedman R."/>
            <person name="Venter J.C."/>
        </authorList>
    </citation>
    <scope>NUCLEOTIDE SEQUENCE [LARGE SCALE GENOMIC DNA]</scope>
    <source>
        <strain evidence="2 3">DSM 3645</strain>
    </source>
</reference>
<dbReference type="PANTHER" id="PTHR30383">
    <property type="entry name" value="THIOESTERASE 1/PROTEASE 1/LYSOPHOSPHOLIPASE L1"/>
    <property type="match status" value="1"/>
</dbReference>
<dbReference type="PANTHER" id="PTHR30383:SF26">
    <property type="entry name" value="SGNH HYDROLASE-TYPE ESTERASE DOMAIN-CONTAINING PROTEIN"/>
    <property type="match status" value="1"/>
</dbReference>
<dbReference type="InterPro" id="IPR036514">
    <property type="entry name" value="SGNH_hydro_sf"/>
</dbReference>
<evidence type="ECO:0000313" key="3">
    <source>
        <dbReference type="Proteomes" id="UP000004358"/>
    </source>
</evidence>
<accession>A3ZNI0</accession>
<dbReference type="SUPFAM" id="SSF52266">
    <property type="entry name" value="SGNH hydrolase"/>
    <property type="match status" value="1"/>
</dbReference>
<gene>
    <name evidence="2" type="ORF">DSM3645_17025</name>
</gene>
<dbReference type="Gene3D" id="3.40.50.1110">
    <property type="entry name" value="SGNH hydrolase"/>
    <property type="match status" value="1"/>
</dbReference>
<evidence type="ECO:0000256" key="1">
    <source>
        <dbReference type="SAM" id="SignalP"/>
    </source>
</evidence>
<comment type="caution">
    <text evidence="2">The sequence shown here is derived from an EMBL/GenBank/DDBJ whole genome shotgun (WGS) entry which is preliminary data.</text>
</comment>
<dbReference type="CDD" id="cd00229">
    <property type="entry name" value="SGNH_hydrolase"/>
    <property type="match status" value="1"/>
</dbReference>
<sequence>MSTLISRSLVLLLVAGLAAPLFAETKAAKRNPYEKVEDVAGLPRVLLIGDSISIGYTLQVRDNLKGIANVHRPPTNCSSTKQGLEHIDQWLGDGQWDVIHFNWGLHDLKHVKGESQGIADIRDPLSHMQVPVDQYMVNLEKLVTRLEKTGATLIWRNTTPVPQEGSNGRIPGYAAKYNNAALLVLKNHPDVIVDDMWSFVKPNQDKWKTSKGNVHFNSGANEELGKHVAEVIQTALPKK</sequence>
<dbReference type="eggNOG" id="COG2755">
    <property type="taxonomic scope" value="Bacteria"/>
</dbReference>
<evidence type="ECO:0000313" key="2">
    <source>
        <dbReference type="EMBL" id="EAQ81875.1"/>
    </source>
</evidence>
<organism evidence="2 3">
    <name type="scientific">Blastopirellula marina DSM 3645</name>
    <dbReference type="NCBI Taxonomy" id="314230"/>
    <lineage>
        <taxon>Bacteria</taxon>
        <taxon>Pseudomonadati</taxon>
        <taxon>Planctomycetota</taxon>
        <taxon>Planctomycetia</taxon>
        <taxon>Pirellulales</taxon>
        <taxon>Pirellulaceae</taxon>
        <taxon>Blastopirellula</taxon>
    </lineage>
</organism>
<dbReference type="InterPro" id="IPR051532">
    <property type="entry name" value="Ester_Hydrolysis_Enzymes"/>
</dbReference>
<dbReference type="Proteomes" id="UP000004358">
    <property type="component" value="Unassembled WGS sequence"/>
</dbReference>
<feature type="signal peptide" evidence="1">
    <location>
        <begin position="1"/>
        <end position="23"/>
    </location>
</feature>
<dbReference type="OrthoDB" id="9815670at2"/>
<dbReference type="RefSeq" id="WP_002651303.1">
    <property type="nucleotide sequence ID" value="NZ_CH672376.1"/>
</dbReference>
<keyword evidence="1" id="KW-0732">Signal</keyword>
<evidence type="ECO:0008006" key="4">
    <source>
        <dbReference type="Google" id="ProtNLM"/>
    </source>
</evidence>
<dbReference type="AlphaFoldDB" id="A3ZNI0"/>
<protein>
    <recommendedName>
        <fullName evidence="4">SGNH hydrolase-type esterase domain-containing protein</fullName>
    </recommendedName>
</protein>